<gene>
    <name evidence="1" type="ORF">IEQ34_005754</name>
</gene>
<accession>A0AAV7HAP3</accession>
<dbReference type="Proteomes" id="UP000775213">
    <property type="component" value="Unassembled WGS sequence"/>
</dbReference>
<evidence type="ECO:0000313" key="1">
    <source>
        <dbReference type="EMBL" id="KAH0465651.1"/>
    </source>
</evidence>
<comment type="caution">
    <text evidence="1">The sequence shown here is derived from an EMBL/GenBank/DDBJ whole genome shotgun (WGS) entry which is preliminary data.</text>
</comment>
<reference evidence="1 2" key="1">
    <citation type="journal article" date="2021" name="Hortic Res">
        <title>Chromosome-scale assembly of the Dendrobium chrysotoxum genome enhances the understanding of orchid evolution.</title>
        <authorList>
            <person name="Zhang Y."/>
            <person name="Zhang G.Q."/>
            <person name="Zhang D."/>
            <person name="Liu X.D."/>
            <person name="Xu X.Y."/>
            <person name="Sun W.H."/>
            <person name="Yu X."/>
            <person name="Zhu X."/>
            <person name="Wang Z.W."/>
            <person name="Zhao X."/>
            <person name="Zhong W.Y."/>
            <person name="Chen H."/>
            <person name="Yin W.L."/>
            <person name="Huang T."/>
            <person name="Niu S.C."/>
            <person name="Liu Z.J."/>
        </authorList>
    </citation>
    <scope>NUCLEOTIDE SEQUENCE [LARGE SCALE GENOMIC DNA]</scope>
    <source>
        <strain evidence="1">Lindl</strain>
    </source>
</reference>
<dbReference type="AlphaFoldDB" id="A0AAV7HAP3"/>
<proteinExistence type="predicted"/>
<sequence length="212" mass="23289">MYIQAERMCAKGLRSCEWEVRRSSYGIYGTVPASQQRFLSVICEILSRASTHPSDVTNAMVKSILGVGLPFGSILSDLTAMDPHLGELDVLIATTQSVWQSEKLAKQQNTVNMTFKAGNSALSLAEFESQICLSSYILAASKTDADICKATGNCMPFSFLLYTLMGAKVTTEVLGLARSRKGLARSRIELMRGEEVSVAEKKEMDQKIIIKF</sequence>
<keyword evidence="2" id="KW-1185">Reference proteome</keyword>
<dbReference type="EMBL" id="JAGFBR010000006">
    <property type="protein sequence ID" value="KAH0465651.1"/>
    <property type="molecule type" value="Genomic_DNA"/>
</dbReference>
<protein>
    <submittedName>
        <fullName evidence="1">Uncharacterized protein</fullName>
    </submittedName>
</protein>
<name>A0AAV7HAP3_DENCH</name>
<evidence type="ECO:0000313" key="2">
    <source>
        <dbReference type="Proteomes" id="UP000775213"/>
    </source>
</evidence>
<organism evidence="1 2">
    <name type="scientific">Dendrobium chrysotoxum</name>
    <name type="common">Orchid</name>
    <dbReference type="NCBI Taxonomy" id="161865"/>
    <lineage>
        <taxon>Eukaryota</taxon>
        <taxon>Viridiplantae</taxon>
        <taxon>Streptophyta</taxon>
        <taxon>Embryophyta</taxon>
        <taxon>Tracheophyta</taxon>
        <taxon>Spermatophyta</taxon>
        <taxon>Magnoliopsida</taxon>
        <taxon>Liliopsida</taxon>
        <taxon>Asparagales</taxon>
        <taxon>Orchidaceae</taxon>
        <taxon>Epidendroideae</taxon>
        <taxon>Malaxideae</taxon>
        <taxon>Dendrobiinae</taxon>
        <taxon>Dendrobium</taxon>
    </lineage>
</organism>